<reference evidence="1 2" key="1">
    <citation type="submission" date="2023-01" db="EMBL/GenBank/DDBJ databases">
        <title>Characterization of estradiol degrading bacteria Microbacterium sp. MZT7 and reveal degrading genes through genome analysis.</title>
        <authorList>
            <person name="Hao P."/>
            <person name="Gao Y."/>
        </authorList>
    </citation>
    <scope>NUCLEOTIDE SEQUENCE [LARGE SCALE GENOMIC DNA]</scope>
    <source>
        <strain evidence="1 2">MZT7</strain>
    </source>
</reference>
<dbReference type="Proteomes" id="UP001199642">
    <property type="component" value="Chromosome"/>
</dbReference>
<dbReference type="Gene3D" id="3.30.1330.70">
    <property type="entry name" value="Holliday junction resolvase RusA"/>
    <property type="match status" value="1"/>
</dbReference>
<dbReference type="InterPro" id="IPR036614">
    <property type="entry name" value="RusA-like_sf"/>
</dbReference>
<organism evidence="1 2">
    <name type="scientific">Microbacterium resistens</name>
    <dbReference type="NCBI Taxonomy" id="156977"/>
    <lineage>
        <taxon>Bacteria</taxon>
        <taxon>Bacillati</taxon>
        <taxon>Actinomycetota</taxon>
        <taxon>Actinomycetes</taxon>
        <taxon>Micrococcales</taxon>
        <taxon>Microbacteriaceae</taxon>
        <taxon>Microbacterium</taxon>
    </lineage>
</organism>
<dbReference type="EMBL" id="CP082781">
    <property type="protein sequence ID" value="UGS26365.1"/>
    <property type="molecule type" value="Genomic_DNA"/>
</dbReference>
<protein>
    <submittedName>
        <fullName evidence="1">Uncharacterized protein</fullName>
    </submittedName>
</protein>
<evidence type="ECO:0000313" key="2">
    <source>
        <dbReference type="Proteomes" id="UP001199642"/>
    </source>
</evidence>
<keyword evidence="2" id="KW-1185">Reference proteome</keyword>
<dbReference type="SUPFAM" id="SSF103084">
    <property type="entry name" value="Holliday junction resolvase RusA"/>
    <property type="match status" value="1"/>
</dbReference>
<proteinExistence type="predicted"/>
<accession>A0ABY3RSU7</accession>
<name>A0ABY3RSU7_9MICO</name>
<sequence length="141" mass="15454">MSVYKIPLPWGAPPLTANHRLHFREEAKRTAAIRRAAREGAVAQRIPAMTRPTVTLVWLVETRHRRDADNLVPTLKALADGLVDARVTADDTPEAMHKPMPIIAYAKGHPAAPGMTLLLWESDGPTAEEERALAALEVNLA</sequence>
<evidence type="ECO:0000313" key="1">
    <source>
        <dbReference type="EMBL" id="UGS26365.1"/>
    </source>
</evidence>
<gene>
    <name evidence="1" type="ORF">K8F61_17320</name>
</gene>
<dbReference type="RefSeq" id="WP_231820082.1">
    <property type="nucleotide sequence ID" value="NZ_CP082781.1"/>
</dbReference>